<dbReference type="RefSeq" id="WP_246414375.1">
    <property type="nucleotide sequence ID" value="NZ_JACHOV010000002.1"/>
</dbReference>
<evidence type="ECO:0000313" key="2">
    <source>
        <dbReference type="EMBL" id="MBB4640249.1"/>
    </source>
</evidence>
<dbReference type="EMBL" id="JACHOV010000002">
    <property type="protein sequence ID" value="MBB4640249.1"/>
    <property type="molecule type" value="Genomic_DNA"/>
</dbReference>
<dbReference type="AlphaFoldDB" id="A0A840HRJ1"/>
<gene>
    <name evidence="2" type="ORF">HNQ99_000537</name>
</gene>
<sequence length="97" mass="9785">MPGHATYLHFVALGMAATTLTACGGGKDEGEKTVAMRDMEVVDGTTSDAMTDIDGVQTEGIALPPAASATKPIAPATDTSNATAESEADDEEAVADQ</sequence>
<protein>
    <submittedName>
        <fullName evidence="2">Uncharacterized protein</fullName>
    </submittedName>
</protein>
<organism evidence="2 3">
    <name type="scientific">Rhizorhapis suberifaciens</name>
    <name type="common">corky root of lettuce</name>
    <dbReference type="NCBI Taxonomy" id="13656"/>
    <lineage>
        <taxon>Bacteria</taxon>
        <taxon>Pseudomonadati</taxon>
        <taxon>Pseudomonadota</taxon>
        <taxon>Alphaproteobacteria</taxon>
        <taxon>Sphingomonadales</taxon>
        <taxon>Sphingomonadaceae</taxon>
        <taxon>Rhizorhapis</taxon>
    </lineage>
</organism>
<accession>A0A840HRJ1</accession>
<reference evidence="2 3" key="1">
    <citation type="submission" date="2020-08" db="EMBL/GenBank/DDBJ databases">
        <title>Genomic Encyclopedia of Type Strains, Phase IV (KMG-IV): sequencing the most valuable type-strain genomes for metagenomic binning, comparative biology and taxonomic classification.</title>
        <authorList>
            <person name="Goeker M."/>
        </authorList>
    </citation>
    <scope>NUCLEOTIDE SEQUENCE [LARGE SCALE GENOMIC DNA]</scope>
    <source>
        <strain evidence="2 3">DSM 7465</strain>
    </source>
</reference>
<evidence type="ECO:0000256" key="1">
    <source>
        <dbReference type="SAM" id="MobiDB-lite"/>
    </source>
</evidence>
<feature type="region of interest" description="Disordered" evidence="1">
    <location>
        <begin position="65"/>
        <end position="97"/>
    </location>
</feature>
<dbReference type="Proteomes" id="UP000575068">
    <property type="component" value="Unassembled WGS sequence"/>
</dbReference>
<name>A0A840HRJ1_9SPHN</name>
<proteinExistence type="predicted"/>
<keyword evidence="3" id="KW-1185">Reference proteome</keyword>
<comment type="caution">
    <text evidence="2">The sequence shown here is derived from an EMBL/GenBank/DDBJ whole genome shotgun (WGS) entry which is preliminary data.</text>
</comment>
<feature type="compositionally biased region" description="Acidic residues" evidence="1">
    <location>
        <begin position="86"/>
        <end position="97"/>
    </location>
</feature>
<evidence type="ECO:0000313" key="3">
    <source>
        <dbReference type="Proteomes" id="UP000575068"/>
    </source>
</evidence>